<evidence type="ECO:0000256" key="2">
    <source>
        <dbReference type="ARBA" id="ARBA00023015"/>
    </source>
</evidence>
<dbReference type="Pfam" id="PF08220">
    <property type="entry name" value="HTH_DeoR"/>
    <property type="match status" value="1"/>
</dbReference>
<reference evidence="5 6" key="1">
    <citation type="submission" date="2020-08" db="EMBL/GenBank/DDBJ databases">
        <title>Genomic Encyclopedia of Type Strains, Phase IV (KMG-IV): sequencing the most valuable type-strain genomes for metagenomic binning, comparative biology and taxonomic classification.</title>
        <authorList>
            <person name="Goeker M."/>
        </authorList>
    </citation>
    <scope>NUCLEOTIDE SEQUENCE [LARGE SCALE GENOMIC DNA]</scope>
    <source>
        <strain evidence="5 6">DSM 102134</strain>
    </source>
</reference>
<evidence type="ECO:0000313" key="5">
    <source>
        <dbReference type="EMBL" id="MBB6181712.1"/>
    </source>
</evidence>
<keyword evidence="3" id="KW-0804">Transcription</keyword>
<dbReference type="PRINTS" id="PR00037">
    <property type="entry name" value="HTHLACR"/>
</dbReference>
<dbReference type="GO" id="GO:0003700">
    <property type="term" value="F:DNA-binding transcription factor activity"/>
    <property type="evidence" value="ECO:0007669"/>
    <property type="project" value="InterPro"/>
</dbReference>
<organism evidence="5 6">
    <name type="scientific">Pseudorhizobium flavum</name>
    <dbReference type="NCBI Taxonomy" id="1335061"/>
    <lineage>
        <taxon>Bacteria</taxon>
        <taxon>Pseudomonadati</taxon>
        <taxon>Pseudomonadota</taxon>
        <taxon>Alphaproteobacteria</taxon>
        <taxon>Hyphomicrobiales</taxon>
        <taxon>Rhizobiaceae</taxon>
        <taxon>Rhizobium/Agrobacterium group</taxon>
        <taxon>Pseudorhizobium</taxon>
    </lineage>
</organism>
<dbReference type="SUPFAM" id="SSF100950">
    <property type="entry name" value="NagB/RpiA/CoA transferase-like"/>
    <property type="match status" value="1"/>
</dbReference>
<dbReference type="RefSeq" id="WP_077545857.1">
    <property type="nucleotide sequence ID" value="NZ_CANLQM010000001.1"/>
</dbReference>
<sequence>MFLTPRQEEIVQLARLHGRVLVDELSNRFTVSPQTIRKDLNDLCDRQLLNRIHGGATFPSSTENMQYEARRQIAAQEKQAIGLAAAALIPNNASLFINIGTTTEAVGEALTKHQEMMVITNNINVANRLRLLPSIEVIIAGGVVRASDGGIVGEAAVDFIRQFKVDFAVIGASAIDADGALLDFDFREVKVAQAIIANARHVILVSDSTKFERTAPVRIAQITQVHTFITDHCPVPSLRRICAESGVALIETDSIPKTFV</sequence>
<proteinExistence type="predicted"/>
<protein>
    <submittedName>
        <fullName evidence="5">DeoR family glycerol-3-phosphate regulon repressor</fullName>
    </submittedName>
</protein>
<dbReference type="SUPFAM" id="SSF46785">
    <property type="entry name" value="Winged helix' DNA-binding domain"/>
    <property type="match status" value="1"/>
</dbReference>
<keyword evidence="6" id="KW-1185">Reference proteome</keyword>
<dbReference type="PANTHER" id="PTHR30363">
    <property type="entry name" value="HTH-TYPE TRANSCRIPTIONAL REGULATOR SRLR-RELATED"/>
    <property type="match status" value="1"/>
</dbReference>
<keyword evidence="1" id="KW-0678">Repressor</keyword>
<dbReference type="InterPro" id="IPR036390">
    <property type="entry name" value="WH_DNA-bd_sf"/>
</dbReference>
<dbReference type="SMART" id="SM00420">
    <property type="entry name" value="HTH_DEOR"/>
    <property type="match status" value="1"/>
</dbReference>
<keyword evidence="2" id="KW-0805">Transcription regulation</keyword>
<evidence type="ECO:0000256" key="3">
    <source>
        <dbReference type="ARBA" id="ARBA00023163"/>
    </source>
</evidence>
<dbReference type="SMART" id="SM01134">
    <property type="entry name" value="DeoRC"/>
    <property type="match status" value="1"/>
</dbReference>
<dbReference type="InterPro" id="IPR001034">
    <property type="entry name" value="DeoR_HTH"/>
</dbReference>
<dbReference type="AlphaFoldDB" id="A0A7X0DEA0"/>
<dbReference type="PANTHER" id="PTHR30363:SF4">
    <property type="entry name" value="GLYCEROL-3-PHOSPHATE REGULON REPRESSOR"/>
    <property type="match status" value="1"/>
</dbReference>
<name>A0A7X0DEA0_9HYPH</name>
<dbReference type="Gene3D" id="3.40.50.1360">
    <property type="match status" value="1"/>
</dbReference>
<dbReference type="Proteomes" id="UP000535501">
    <property type="component" value="Unassembled WGS sequence"/>
</dbReference>
<feature type="domain" description="HTH deoR-type" evidence="4">
    <location>
        <begin position="3"/>
        <end position="58"/>
    </location>
</feature>
<dbReference type="InterPro" id="IPR050313">
    <property type="entry name" value="Carb_Metab_HTH_regulators"/>
</dbReference>
<dbReference type="InterPro" id="IPR014036">
    <property type="entry name" value="DeoR-like_C"/>
</dbReference>
<dbReference type="EMBL" id="JACHEJ010000012">
    <property type="protein sequence ID" value="MBB6181712.1"/>
    <property type="molecule type" value="Genomic_DNA"/>
</dbReference>
<dbReference type="PROSITE" id="PS51000">
    <property type="entry name" value="HTH_DEOR_2"/>
    <property type="match status" value="1"/>
</dbReference>
<gene>
    <name evidence="5" type="ORF">HNQ75_003700</name>
</gene>
<evidence type="ECO:0000313" key="6">
    <source>
        <dbReference type="Proteomes" id="UP000535501"/>
    </source>
</evidence>
<evidence type="ECO:0000256" key="1">
    <source>
        <dbReference type="ARBA" id="ARBA00022491"/>
    </source>
</evidence>
<evidence type="ECO:0000259" key="4">
    <source>
        <dbReference type="PROSITE" id="PS51000"/>
    </source>
</evidence>
<accession>A0A7X0DEA0</accession>
<dbReference type="InterPro" id="IPR037171">
    <property type="entry name" value="NagB/RpiA_transferase-like"/>
</dbReference>
<dbReference type="Pfam" id="PF00455">
    <property type="entry name" value="DeoRC"/>
    <property type="match status" value="1"/>
</dbReference>
<comment type="caution">
    <text evidence="5">The sequence shown here is derived from an EMBL/GenBank/DDBJ whole genome shotgun (WGS) entry which is preliminary data.</text>
</comment>